<accession>A0ABD0LWL4</accession>
<gene>
    <name evidence="2" type="ORF">BaRGS_00004906</name>
</gene>
<keyword evidence="3" id="KW-1185">Reference proteome</keyword>
<dbReference type="InterPro" id="IPR001810">
    <property type="entry name" value="F-box_dom"/>
</dbReference>
<protein>
    <recommendedName>
        <fullName evidence="1">F-box domain-containing protein</fullName>
    </recommendedName>
</protein>
<dbReference type="Pfam" id="PF12937">
    <property type="entry name" value="F-box-like"/>
    <property type="match status" value="1"/>
</dbReference>
<name>A0ABD0LWL4_9CAEN</name>
<dbReference type="AlphaFoldDB" id="A0ABD0LWL4"/>
<dbReference type="InterPro" id="IPR036047">
    <property type="entry name" value="F-box-like_dom_sf"/>
</dbReference>
<dbReference type="EMBL" id="JACVVK020000018">
    <property type="protein sequence ID" value="KAK7503783.1"/>
    <property type="molecule type" value="Genomic_DNA"/>
</dbReference>
<proteinExistence type="predicted"/>
<dbReference type="SUPFAM" id="SSF81383">
    <property type="entry name" value="F-box domain"/>
    <property type="match status" value="1"/>
</dbReference>
<reference evidence="2 3" key="1">
    <citation type="journal article" date="2023" name="Sci. Data">
        <title>Genome assembly of the Korean intertidal mud-creeper Batillaria attramentaria.</title>
        <authorList>
            <person name="Patra A.K."/>
            <person name="Ho P.T."/>
            <person name="Jun S."/>
            <person name="Lee S.J."/>
            <person name="Kim Y."/>
            <person name="Won Y.J."/>
        </authorList>
    </citation>
    <scope>NUCLEOTIDE SEQUENCE [LARGE SCALE GENOMIC DNA]</scope>
    <source>
        <strain evidence="2">Wonlab-2016</strain>
    </source>
</reference>
<dbReference type="SMART" id="SM00256">
    <property type="entry name" value="FBOX"/>
    <property type="match status" value="1"/>
</dbReference>
<evidence type="ECO:0000313" key="2">
    <source>
        <dbReference type="EMBL" id="KAK7503783.1"/>
    </source>
</evidence>
<dbReference type="Proteomes" id="UP001519460">
    <property type="component" value="Unassembled WGS sequence"/>
</dbReference>
<evidence type="ECO:0000313" key="3">
    <source>
        <dbReference type="Proteomes" id="UP001519460"/>
    </source>
</evidence>
<dbReference type="PROSITE" id="PS50181">
    <property type="entry name" value="FBOX"/>
    <property type="match status" value="1"/>
</dbReference>
<dbReference type="Gene3D" id="1.20.1280.50">
    <property type="match status" value="1"/>
</dbReference>
<evidence type="ECO:0000259" key="1">
    <source>
        <dbReference type="PROSITE" id="PS50181"/>
    </source>
</evidence>
<comment type="caution">
    <text evidence="2">The sequence shown here is derived from an EMBL/GenBank/DDBJ whole genome shotgun (WGS) entry which is preliminary data.</text>
</comment>
<feature type="domain" description="F-box" evidence="1">
    <location>
        <begin position="1"/>
        <end position="48"/>
    </location>
</feature>
<organism evidence="2 3">
    <name type="scientific">Batillaria attramentaria</name>
    <dbReference type="NCBI Taxonomy" id="370345"/>
    <lineage>
        <taxon>Eukaryota</taxon>
        <taxon>Metazoa</taxon>
        <taxon>Spiralia</taxon>
        <taxon>Lophotrochozoa</taxon>
        <taxon>Mollusca</taxon>
        <taxon>Gastropoda</taxon>
        <taxon>Caenogastropoda</taxon>
        <taxon>Sorbeoconcha</taxon>
        <taxon>Cerithioidea</taxon>
        <taxon>Batillariidae</taxon>
        <taxon>Batillaria</taxon>
    </lineage>
</organism>
<sequence length="163" mass="18961">MDTLPPELLCYILSKLDGYSLGRASQVCCKWRDMVNILSRGFNIWLKCCAEDWDLDSVVSFSQQMCLLTTEGFREAQARKEDWAYWRNMYAEYCRYRLLKKWTLFRRKIDCQDKPRPGVTSVAVDVHEILLFVACYDECGCVVGWTWSGFKHKGDKTNGTPNG</sequence>